<dbReference type="GO" id="GO:0010181">
    <property type="term" value="F:FMN binding"/>
    <property type="evidence" value="ECO:0000318"/>
    <property type="project" value="GO_Central"/>
</dbReference>
<evidence type="ECO:0000256" key="3">
    <source>
        <dbReference type="SAM" id="MobiDB-lite"/>
    </source>
</evidence>
<dbReference type="KEGG" id="ssl:SS1G_10546"/>
<evidence type="ECO:0000256" key="1">
    <source>
        <dbReference type="ARBA" id="ARBA00022993"/>
    </source>
</evidence>
<name>A7EYY0_SCLS1</name>
<evidence type="ECO:0000256" key="2">
    <source>
        <dbReference type="ARBA" id="ARBA00038350"/>
    </source>
</evidence>
<dbReference type="GeneID" id="5484496"/>
<feature type="compositionally biased region" description="Basic residues" evidence="3">
    <location>
        <begin position="333"/>
        <end position="343"/>
    </location>
</feature>
<feature type="region of interest" description="Disordered" evidence="3">
    <location>
        <begin position="315"/>
        <end position="363"/>
    </location>
</feature>
<dbReference type="PANTHER" id="PTHR14359:SF6">
    <property type="entry name" value="PHOSPHOPANTOTHENOYLCYSTEINE DECARBOXYLASE"/>
    <property type="match status" value="1"/>
</dbReference>
<dbReference type="STRING" id="665079.A7EYY0"/>
<evidence type="ECO:0000259" key="4">
    <source>
        <dbReference type="Pfam" id="PF02441"/>
    </source>
</evidence>
<accession>A7EYY0</accession>
<organism evidence="5 6">
    <name type="scientific">Sclerotinia sclerotiorum (strain ATCC 18683 / 1980 / Ss-1)</name>
    <name type="common">White mold</name>
    <name type="synonym">Whetzelinia sclerotiorum</name>
    <dbReference type="NCBI Taxonomy" id="665079"/>
    <lineage>
        <taxon>Eukaryota</taxon>
        <taxon>Fungi</taxon>
        <taxon>Dikarya</taxon>
        <taxon>Ascomycota</taxon>
        <taxon>Pezizomycotina</taxon>
        <taxon>Leotiomycetes</taxon>
        <taxon>Helotiales</taxon>
        <taxon>Sclerotiniaceae</taxon>
        <taxon>Sclerotinia</taxon>
    </lineage>
</organism>
<gene>
    <name evidence="5" type="ORF">SS1G_10546</name>
</gene>
<sequence length="598" mass="68002">MLQMIHSENDEHRTRVSGTSQPFTAAAHTSDGKRHLLLAASGSVATIKIPNILAALSPYIGLSICVILTKSATNFLQGQNIEQPHIDTFYRYPNVQGVFLDEEEWVHPWKRGQSILHIELRRWAHILVIAPLSANTMAKITGGFSDNLLTSVVRAWDTTGELDPPADDEERVFWDQKRIIVAPAMNTAMWRHPVTKSQIKILEKEWGIRPDEDDSEDYDYDGWFEVLRPQEKELACGDIGDGAMIDWKEIVKLLFNTYIQSDSWKLGMKKMLFYKSKLNFQMRLNVESLSLHKDNFNVDDGKVFTFTSHNPGAAMTRQANHQKASPGNQSKAHAAKSKVSKSKASKESKVTSTPKASREQTKRCVLVKPIAKNEIRKLQRLDKHARSFQISKHAHIVESSPQPDDLSSAFHESLEGARTHVLNTGKAAFDEVHEVLIQKVAENKANDRSFLENISRNVAALSVPLAEEKIETTVKRKNRRVPEVVEIGKRVDQFRQTIESEENKLEDYWKQWESLQNEFVKFAAQVFGGDAIKEKEEDEGYRVDMQLLDAEHTTQMNTLLEELDEVGHDAIKIMKASEKEIDVKADKVRQRIVGAMMW</sequence>
<dbReference type="Proteomes" id="UP000001312">
    <property type="component" value="Unassembled WGS sequence"/>
</dbReference>
<protein>
    <recommendedName>
        <fullName evidence="4">Flavoprotein domain-containing protein</fullName>
    </recommendedName>
</protein>
<feature type="region of interest" description="Disordered" evidence="3">
    <location>
        <begin position="1"/>
        <end position="26"/>
    </location>
</feature>
<evidence type="ECO:0000313" key="6">
    <source>
        <dbReference type="Proteomes" id="UP000001312"/>
    </source>
</evidence>
<dbReference type="InterPro" id="IPR036551">
    <property type="entry name" value="Flavin_trans-like"/>
</dbReference>
<reference evidence="6" key="1">
    <citation type="journal article" date="2011" name="PLoS Genet.">
        <title>Genomic analysis of the necrotrophic fungal pathogens Sclerotinia sclerotiorum and Botrytis cinerea.</title>
        <authorList>
            <person name="Amselem J."/>
            <person name="Cuomo C.A."/>
            <person name="van Kan J.A."/>
            <person name="Viaud M."/>
            <person name="Benito E.P."/>
            <person name="Couloux A."/>
            <person name="Coutinho P.M."/>
            <person name="de Vries R.P."/>
            <person name="Dyer P.S."/>
            <person name="Fillinger S."/>
            <person name="Fournier E."/>
            <person name="Gout L."/>
            <person name="Hahn M."/>
            <person name="Kohn L."/>
            <person name="Lapalu N."/>
            <person name="Plummer K.M."/>
            <person name="Pradier J.M."/>
            <person name="Quevillon E."/>
            <person name="Sharon A."/>
            <person name="Simon A."/>
            <person name="ten Have A."/>
            <person name="Tudzynski B."/>
            <person name="Tudzynski P."/>
            <person name="Wincker P."/>
            <person name="Andrew M."/>
            <person name="Anthouard V."/>
            <person name="Beever R.E."/>
            <person name="Beffa R."/>
            <person name="Benoit I."/>
            <person name="Bouzid O."/>
            <person name="Brault B."/>
            <person name="Chen Z."/>
            <person name="Choquer M."/>
            <person name="Collemare J."/>
            <person name="Cotton P."/>
            <person name="Danchin E.G."/>
            <person name="Da Silva C."/>
            <person name="Gautier A."/>
            <person name="Giraud C."/>
            <person name="Giraud T."/>
            <person name="Gonzalez C."/>
            <person name="Grossetete S."/>
            <person name="Guldener U."/>
            <person name="Henrissat B."/>
            <person name="Howlett B.J."/>
            <person name="Kodira C."/>
            <person name="Kretschmer M."/>
            <person name="Lappartient A."/>
            <person name="Leroch M."/>
            <person name="Levis C."/>
            <person name="Mauceli E."/>
            <person name="Neuveglise C."/>
            <person name="Oeser B."/>
            <person name="Pearson M."/>
            <person name="Poulain J."/>
            <person name="Poussereau N."/>
            <person name="Quesneville H."/>
            <person name="Rascle C."/>
            <person name="Schumacher J."/>
            <person name="Segurens B."/>
            <person name="Sexton A."/>
            <person name="Silva E."/>
            <person name="Sirven C."/>
            <person name="Soanes D.M."/>
            <person name="Talbot N.J."/>
            <person name="Templeton M."/>
            <person name="Yandava C."/>
            <person name="Yarden O."/>
            <person name="Zeng Q."/>
            <person name="Rollins J.A."/>
            <person name="Lebrun M.H."/>
            <person name="Dickman M."/>
        </authorList>
    </citation>
    <scope>NUCLEOTIDE SEQUENCE [LARGE SCALE GENOMIC DNA]</scope>
    <source>
        <strain evidence="6">ATCC 18683 / 1980 / Ss-1</strain>
    </source>
</reference>
<proteinExistence type="inferred from homology"/>
<dbReference type="PANTHER" id="PTHR14359">
    <property type="entry name" value="HOMO-OLIGOMERIC FLAVIN CONTAINING CYS DECARBOXYLASE FAMILY"/>
    <property type="match status" value="1"/>
</dbReference>
<keyword evidence="6" id="KW-1185">Reference proteome</keyword>
<dbReference type="SUPFAM" id="SSF52507">
    <property type="entry name" value="Homo-oligomeric flavin-containing Cys decarboxylases, HFCD"/>
    <property type="match status" value="1"/>
</dbReference>
<comment type="similarity">
    <text evidence="2">Belongs to the HFCD (homooligomeric flavin containing Cys decarboxylase) superfamily.</text>
</comment>
<keyword evidence="1" id="KW-0173">Coenzyme A biosynthesis</keyword>
<dbReference type="AlphaFoldDB" id="A7EYY0"/>
<dbReference type="GO" id="GO:0015937">
    <property type="term" value="P:coenzyme A biosynthetic process"/>
    <property type="evidence" value="ECO:0000318"/>
    <property type="project" value="GO_Central"/>
</dbReference>
<dbReference type="EMBL" id="CH476636">
    <property type="protein sequence ID" value="EDN94672.1"/>
    <property type="molecule type" value="Genomic_DNA"/>
</dbReference>
<dbReference type="GO" id="GO:0071513">
    <property type="term" value="C:phosphopantothenoylcysteine decarboxylase complex"/>
    <property type="evidence" value="ECO:0000318"/>
    <property type="project" value="GO_Central"/>
</dbReference>
<dbReference type="RefSeq" id="XP_001588100.1">
    <property type="nucleotide sequence ID" value="XM_001588050.1"/>
</dbReference>
<feature type="compositionally biased region" description="Polar residues" evidence="3">
    <location>
        <begin position="317"/>
        <end position="329"/>
    </location>
</feature>
<evidence type="ECO:0000313" key="5">
    <source>
        <dbReference type="EMBL" id="EDN94672.1"/>
    </source>
</evidence>
<dbReference type="GO" id="GO:0004633">
    <property type="term" value="F:phosphopantothenoylcysteine decarboxylase activity"/>
    <property type="evidence" value="ECO:0000318"/>
    <property type="project" value="GO_Central"/>
</dbReference>
<dbReference type="Gene3D" id="3.40.50.1950">
    <property type="entry name" value="Flavin prenyltransferase-like"/>
    <property type="match status" value="1"/>
</dbReference>
<dbReference type="Pfam" id="PF02441">
    <property type="entry name" value="Flavoprotein"/>
    <property type="match status" value="1"/>
</dbReference>
<feature type="domain" description="Flavoprotein" evidence="4">
    <location>
        <begin position="35"/>
        <end position="255"/>
    </location>
</feature>
<dbReference type="InterPro" id="IPR003382">
    <property type="entry name" value="Flavoprotein"/>
</dbReference>
<dbReference type="InParanoid" id="A7EYY0"/>